<gene>
    <name evidence="3" type="ORF">NDI79_09675</name>
</gene>
<evidence type="ECO:0000259" key="2">
    <source>
        <dbReference type="Pfam" id="PF26456"/>
    </source>
</evidence>
<feature type="region of interest" description="Disordered" evidence="1">
    <location>
        <begin position="56"/>
        <end position="81"/>
    </location>
</feature>
<dbReference type="Pfam" id="PF26456">
    <property type="entry name" value="DUF8135"/>
    <property type="match status" value="1"/>
</dbReference>
<name>A0ABU2G0X8_9EURY</name>
<comment type="caution">
    <text evidence="3">The sequence shown here is derived from an EMBL/GenBank/DDBJ whole genome shotgun (WGS) entry which is preliminary data.</text>
</comment>
<evidence type="ECO:0000313" key="4">
    <source>
        <dbReference type="Proteomes" id="UP001254813"/>
    </source>
</evidence>
<dbReference type="InterPro" id="IPR058448">
    <property type="entry name" value="DUF8135"/>
</dbReference>
<evidence type="ECO:0000256" key="1">
    <source>
        <dbReference type="SAM" id="MobiDB-lite"/>
    </source>
</evidence>
<organism evidence="3 4">
    <name type="scientific">Halogeometricum luteum</name>
    <dbReference type="NCBI Taxonomy" id="2950537"/>
    <lineage>
        <taxon>Archaea</taxon>
        <taxon>Methanobacteriati</taxon>
        <taxon>Methanobacteriota</taxon>
        <taxon>Stenosarchaea group</taxon>
        <taxon>Halobacteria</taxon>
        <taxon>Halobacteriales</taxon>
        <taxon>Haloferacaceae</taxon>
        <taxon>Halogeometricum</taxon>
    </lineage>
</organism>
<feature type="compositionally biased region" description="Low complexity" evidence="1">
    <location>
        <begin position="62"/>
        <end position="80"/>
    </location>
</feature>
<evidence type="ECO:0000313" key="3">
    <source>
        <dbReference type="EMBL" id="MDS0294440.1"/>
    </source>
</evidence>
<feature type="domain" description="DUF8135" evidence="2">
    <location>
        <begin position="84"/>
        <end position="130"/>
    </location>
</feature>
<accession>A0ABU2G0X8</accession>
<keyword evidence="4" id="KW-1185">Reference proteome</keyword>
<dbReference type="EMBL" id="JAMQOQ010000002">
    <property type="protein sequence ID" value="MDS0294440.1"/>
    <property type="molecule type" value="Genomic_DNA"/>
</dbReference>
<dbReference type="Proteomes" id="UP001254813">
    <property type="component" value="Unassembled WGS sequence"/>
</dbReference>
<feature type="region of interest" description="Disordered" evidence="1">
    <location>
        <begin position="129"/>
        <end position="153"/>
    </location>
</feature>
<sequence length="153" mass="15949">MGDDTDDPLSDLAGRVGRRRAERAESDDGESPDASPFESMAVESVDPETLWAELADADADADAAPAGGAGRAEAVEGASGEADHVVPKRSFCQSCPHFASPPAFACTRAGTEIVEVVDADRFRVRNCPVARGAEADSDSGAGSDRDSDPQNRR</sequence>
<dbReference type="RefSeq" id="WP_310928273.1">
    <property type="nucleotide sequence ID" value="NZ_JAMQOQ010000002.1"/>
</dbReference>
<feature type="region of interest" description="Disordered" evidence="1">
    <location>
        <begin position="1"/>
        <end position="44"/>
    </location>
</feature>
<feature type="compositionally biased region" description="Basic and acidic residues" evidence="1">
    <location>
        <begin position="143"/>
        <end position="153"/>
    </location>
</feature>
<protein>
    <recommendedName>
        <fullName evidence="2">DUF8135 domain-containing protein</fullName>
    </recommendedName>
</protein>
<reference evidence="3 4" key="1">
    <citation type="submission" date="2022-06" db="EMBL/GenBank/DDBJ databases">
        <title>Halogeometricum sp. a new haloarchaeum isolate from saline soil.</title>
        <authorList>
            <person name="Strakova D."/>
            <person name="Galisteo C."/>
            <person name="Sanchez-Porro C."/>
            <person name="Ventosa A."/>
        </authorList>
    </citation>
    <scope>NUCLEOTIDE SEQUENCE [LARGE SCALE GENOMIC DNA]</scope>
    <source>
        <strain evidence="4">S3BR25-2</strain>
    </source>
</reference>
<proteinExistence type="predicted"/>